<dbReference type="InterPro" id="IPR010432">
    <property type="entry name" value="RDD"/>
</dbReference>
<dbReference type="PANTHER" id="PTHR36115">
    <property type="entry name" value="PROLINE-RICH ANTIGEN HOMOLOG-RELATED"/>
    <property type="match status" value="1"/>
</dbReference>
<organism evidence="8 9">
    <name type="scientific">Flaviaesturariibacter flavus</name>
    <dbReference type="NCBI Taxonomy" id="2502780"/>
    <lineage>
        <taxon>Bacteria</taxon>
        <taxon>Pseudomonadati</taxon>
        <taxon>Bacteroidota</taxon>
        <taxon>Chitinophagia</taxon>
        <taxon>Chitinophagales</taxon>
        <taxon>Chitinophagaceae</taxon>
        <taxon>Flaviaestuariibacter</taxon>
    </lineage>
</organism>
<feature type="domain" description="RDD" evidence="7">
    <location>
        <begin position="22"/>
        <end position="136"/>
    </location>
</feature>
<evidence type="ECO:0000259" key="7">
    <source>
        <dbReference type="Pfam" id="PF06271"/>
    </source>
</evidence>
<evidence type="ECO:0000256" key="3">
    <source>
        <dbReference type="ARBA" id="ARBA00022692"/>
    </source>
</evidence>
<evidence type="ECO:0000313" key="9">
    <source>
        <dbReference type="Proteomes" id="UP000295334"/>
    </source>
</evidence>
<dbReference type="RefSeq" id="WP_131448913.1">
    <property type="nucleotide sequence ID" value="NZ_SJZI01000042.1"/>
</dbReference>
<comment type="caution">
    <text evidence="8">The sequence shown here is derived from an EMBL/GenBank/DDBJ whole genome shotgun (WGS) entry which is preliminary data.</text>
</comment>
<dbReference type="OrthoDB" id="762068at2"/>
<feature type="transmembrane region" description="Helical" evidence="6">
    <location>
        <begin position="69"/>
        <end position="90"/>
    </location>
</feature>
<keyword evidence="3 6" id="KW-0812">Transmembrane</keyword>
<keyword evidence="2" id="KW-1003">Cell membrane</keyword>
<accession>A0A4R1BAV6</accession>
<dbReference type="Proteomes" id="UP000295334">
    <property type="component" value="Unassembled WGS sequence"/>
</dbReference>
<evidence type="ECO:0000256" key="1">
    <source>
        <dbReference type="ARBA" id="ARBA00004651"/>
    </source>
</evidence>
<dbReference type="GO" id="GO:0005886">
    <property type="term" value="C:plasma membrane"/>
    <property type="evidence" value="ECO:0007669"/>
    <property type="project" value="UniProtKB-SubCell"/>
</dbReference>
<sequence>MEQYEERQEDLFTNMEPVLVQADAGKRLVNYIVDQVAFIAFAAMLGLVAGVAGGDAAIEFVKRIEANFILNYLTSQLLYAFFMGSQEALFRGKTFGKMITGTRAVSRDGAPLSTDQAFTRGICRAIPLNTLSALFSTPPLPWHDQLSRTVVIDEKASHFPGS</sequence>
<evidence type="ECO:0000256" key="4">
    <source>
        <dbReference type="ARBA" id="ARBA00022989"/>
    </source>
</evidence>
<evidence type="ECO:0000256" key="5">
    <source>
        <dbReference type="ARBA" id="ARBA00023136"/>
    </source>
</evidence>
<protein>
    <submittedName>
        <fullName evidence="8">RDD family protein</fullName>
    </submittedName>
</protein>
<evidence type="ECO:0000256" key="6">
    <source>
        <dbReference type="SAM" id="Phobius"/>
    </source>
</evidence>
<keyword evidence="5 6" id="KW-0472">Membrane</keyword>
<feature type="transmembrane region" description="Helical" evidence="6">
    <location>
        <begin position="36"/>
        <end position="57"/>
    </location>
</feature>
<evidence type="ECO:0000256" key="2">
    <source>
        <dbReference type="ARBA" id="ARBA00022475"/>
    </source>
</evidence>
<dbReference type="Pfam" id="PF06271">
    <property type="entry name" value="RDD"/>
    <property type="match status" value="1"/>
</dbReference>
<comment type="subcellular location">
    <subcellularLocation>
        <location evidence="1">Cell membrane</location>
        <topology evidence="1">Multi-pass membrane protein</topology>
    </subcellularLocation>
</comment>
<proteinExistence type="predicted"/>
<keyword evidence="4 6" id="KW-1133">Transmembrane helix</keyword>
<reference evidence="8 9" key="1">
    <citation type="submission" date="2019-03" db="EMBL/GenBank/DDBJ databases">
        <authorList>
            <person name="Kim M.K.M."/>
        </authorList>
    </citation>
    <scope>NUCLEOTIDE SEQUENCE [LARGE SCALE GENOMIC DNA]</scope>
    <source>
        <strain evidence="8 9">17J68-12</strain>
    </source>
</reference>
<gene>
    <name evidence="8" type="ORF">EPD60_08860</name>
</gene>
<dbReference type="PANTHER" id="PTHR36115:SF4">
    <property type="entry name" value="MEMBRANE PROTEIN"/>
    <property type="match status" value="1"/>
</dbReference>
<name>A0A4R1BAV6_9BACT</name>
<evidence type="ECO:0000313" key="8">
    <source>
        <dbReference type="EMBL" id="TCJ14111.1"/>
    </source>
</evidence>
<dbReference type="InterPro" id="IPR051791">
    <property type="entry name" value="Pra-immunoreactive"/>
</dbReference>
<keyword evidence="9" id="KW-1185">Reference proteome</keyword>
<dbReference type="AlphaFoldDB" id="A0A4R1BAV6"/>
<dbReference type="EMBL" id="SJZI01000042">
    <property type="protein sequence ID" value="TCJ14111.1"/>
    <property type="molecule type" value="Genomic_DNA"/>
</dbReference>